<reference evidence="1 2" key="1">
    <citation type="journal article" date="2021" name="Genome Biol. Evol.">
        <title>The evolution of interdependence in a four-way mealybug symbiosis.</title>
        <authorList>
            <person name="Garber A.I."/>
            <person name="Kupper M."/>
            <person name="Laetsch D.R."/>
            <person name="Weldon S.R."/>
            <person name="Ladinsky M.S."/>
            <person name="Bjorkman P.J."/>
            <person name="McCutcheon J.P."/>
        </authorList>
    </citation>
    <scope>NUCLEOTIDE SEQUENCE [LARGE SCALE GENOMIC DNA]</scope>
    <source>
        <strain evidence="1">SOD</strain>
    </source>
</reference>
<organism evidence="1 2">
    <name type="scientific">Candidatus Sodalis endolongispinus</name>
    <dbReference type="NCBI Taxonomy" id="2812662"/>
    <lineage>
        <taxon>Bacteria</taxon>
        <taxon>Pseudomonadati</taxon>
        <taxon>Pseudomonadota</taxon>
        <taxon>Gammaproteobacteria</taxon>
        <taxon>Enterobacterales</taxon>
        <taxon>Bruguierivoracaceae</taxon>
        <taxon>Sodalis</taxon>
    </lineage>
</organism>
<evidence type="ECO:0000313" key="1">
    <source>
        <dbReference type="EMBL" id="MBT9433168.1"/>
    </source>
</evidence>
<comment type="caution">
    <text evidence="1">The sequence shown here is derived from an EMBL/GenBank/DDBJ whole genome shotgun (WGS) entry which is preliminary data.</text>
</comment>
<keyword evidence="2" id="KW-1185">Reference proteome</keyword>
<sequence>MYIDAQKPTTEPYLIIKQGVQGTSLLIIDNIKDDNIQNKIIRNNGLQLITAMKSANARAFRFAPQEIGAYFFPGPYE</sequence>
<accession>A0ABS5YDY4</accession>
<gene>
    <name evidence="1" type="ORF">JZM24_15495</name>
</gene>
<name>A0ABS5YDY4_9GAMM</name>
<evidence type="ECO:0000313" key="2">
    <source>
        <dbReference type="Proteomes" id="UP000811282"/>
    </source>
</evidence>
<protein>
    <submittedName>
        <fullName evidence="1">Uncharacterized protein</fullName>
    </submittedName>
</protein>
<dbReference type="Proteomes" id="UP000811282">
    <property type="component" value="Unassembled WGS sequence"/>
</dbReference>
<dbReference type="EMBL" id="JAFJYC010000002">
    <property type="protein sequence ID" value="MBT9433168.1"/>
    <property type="molecule type" value="Genomic_DNA"/>
</dbReference>
<proteinExistence type="predicted"/>
<dbReference type="RefSeq" id="WP_215670778.1">
    <property type="nucleotide sequence ID" value="NZ_JAFJYC010000002.1"/>
</dbReference>